<evidence type="ECO:0000256" key="1">
    <source>
        <dbReference type="SAM" id="SignalP"/>
    </source>
</evidence>
<accession>A0ABR8MP14</accession>
<evidence type="ECO:0000313" key="3">
    <source>
        <dbReference type="Proteomes" id="UP000649289"/>
    </source>
</evidence>
<keyword evidence="3" id="KW-1185">Reference proteome</keyword>
<proteinExistence type="predicted"/>
<keyword evidence="1" id="KW-0732">Signal</keyword>
<comment type="caution">
    <text evidence="2">The sequence shown here is derived from an EMBL/GenBank/DDBJ whole genome shotgun (WGS) entry which is preliminary data.</text>
</comment>
<feature type="signal peptide" evidence="1">
    <location>
        <begin position="1"/>
        <end position="25"/>
    </location>
</feature>
<gene>
    <name evidence="2" type="ORF">IEZ25_18155</name>
</gene>
<evidence type="ECO:0008006" key="4">
    <source>
        <dbReference type="Google" id="ProtNLM"/>
    </source>
</evidence>
<reference evidence="2 3" key="1">
    <citation type="submission" date="2020-09" db="EMBL/GenBank/DDBJ databases">
        <title>novel species in genus Nocardioides.</title>
        <authorList>
            <person name="Zhang G."/>
        </authorList>
    </citation>
    <scope>NUCLEOTIDE SEQUENCE [LARGE SCALE GENOMIC DNA]</scope>
    <source>
        <strain evidence="2 3">19197</strain>
    </source>
</reference>
<dbReference type="RefSeq" id="WP_191200881.1">
    <property type="nucleotide sequence ID" value="NZ_BAAAPA010000001.1"/>
</dbReference>
<dbReference type="EMBL" id="JACXYY010000008">
    <property type="protein sequence ID" value="MBD3916545.1"/>
    <property type="molecule type" value="Genomic_DNA"/>
</dbReference>
<evidence type="ECO:0000313" key="2">
    <source>
        <dbReference type="EMBL" id="MBD3916545.1"/>
    </source>
</evidence>
<name>A0ABR8MP14_9ACTN</name>
<organism evidence="2 3">
    <name type="scientific">Nocardioides hwasunensis</name>
    <dbReference type="NCBI Taxonomy" id="397258"/>
    <lineage>
        <taxon>Bacteria</taxon>
        <taxon>Bacillati</taxon>
        <taxon>Actinomycetota</taxon>
        <taxon>Actinomycetes</taxon>
        <taxon>Propionibacteriales</taxon>
        <taxon>Nocardioidaceae</taxon>
        <taxon>Nocardioides</taxon>
    </lineage>
</organism>
<protein>
    <recommendedName>
        <fullName evidence="4">Lysine-specific metallo-endopeptidase domain-containing protein</fullName>
    </recommendedName>
</protein>
<feature type="chain" id="PRO_5046266653" description="Lysine-specific metallo-endopeptidase domain-containing protein" evidence="1">
    <location>
        <begin position="26"/>
        <end position="362"/>
    </location>
</feature>
<dbReference type="Proteomes" id="UP000649289">
    <property type="component" value="Unassembled WGS sequence"/>
</dbReference>
<sequence length="362" mass="38408">MTLGRRLTVVLAAAALSTTSTLALATSAGAAPDGADDVRTPDAAVSVDGVAPVVAPVLDAPATTDARSKVASAQRPRRPLFAFWGQKYNRIDGFGFSTATRGSGTGIELTAAWKTYRGATPIKPKKVFVQARVDGGKWSRMKGVRATIGKRGLVKASIPAFVNTPGVAAQTVDYRLKTKKIKKGPRKARRSVASKPVSVRFENQAMYTGDQARFYAPIANLCPNAAITIDTTGEITGAKDAVFSWQHGITMDVASLAAPTGETEASKLAIAIHECAHMKQFYNWGGTAQGWKTLEARSAEIFVPDQNPSGPVIPLASDWAPLEHAADCATFLVTGGAQRTYGSWCNPTESAAAALLWQNLRY</sequence>